<dbReference type="InterPro" id="IPR000891">
    <property type="entry name" value="PYR_CT"/>
</dbReference>
<evidence type="ECO:0000256" key="3">
    <source>
        <dbReference type="ARBA" id="ARBA00012910"/>
    </source>
</evidence>
<dbReference type="PANTHER" id="PTHR42738:SF7">
    <property type="entry name" value="HYDROXYMETHYLGLUTARYL-COA LYASE"/>
    <property type="match status" value="1"/>
</dbReference>
<dbReference type="Gene3D" id="3.20.20.70">
    <property type="entry name" value="Aldolase class I"/>
    <property type="match status" value="1"/>
</dbReference>
<dbReference type="GO" id="GO:0004419">
    <property type="term" value="F:hydroxymethylglutaryl-CoA lyase activity"/>
    <property type="evidence" value="ECO:0007669"/>
    <property type="project" value="UniProtKB-EC"/>
</dbReference>
<dbReference type="eggNOG" id="COG0119">
    <property type="taxonomic scope" value="Bacteria"/>
</dbReference>
<dbReference type="PROSITE" id="PS01062">
    <property type="entry name" value="HMG_COA_LYASE"/>
    <property type="match status" value="1"/>
</dbReference>
<dbReference type="AlphaFoldDB" id="A0A081KEY1"/>
<dbReference type="Pfam" id="PF00682">
    <property type="entry name" value="HMGL-like"/>
    <property type="match status" value="1"/>
</dbReference>
<dbReference type="UniPathway" id="UPA00896">
    <property type="reaction ID" value="UER00863"/>
</dbReference>
<reference evidence="8 9" key="1">
    <citation type="submission" date="2014-06" db="EMBL/GenBank/DDBJ databases">
        <title>Whole Genome Sequences of Three Symbiotic Endozoicomonas Bacteria.</title>
        <authorList>
            <person name="Neave M.J."/>
            <person name="Apprill A."/>
            <person name="Voolstra C.R."/>
        </authorList>
    </citation>
    <scope>NUCLEOTIDE SEQUENCE [LARGE SCALE GENOMIC DNA]</scope>
    <source>
        <strain evidence="8 9">DSM 22380</strain>
    </source>
</reference>
<dbReference type="InterPro" id="IPR043594">
    <property type="entry name" value="HMGL"/>
</dbReference>
<evidence type="ECO:0000256" key="5">
    <source>
        <dbReference type="ARBA" id="ARBA00023239"/>
    </source>
</evidence>
<dbReference type="NCBIfam" id="NF004283">
    <property type="entry name" value="PRK05692.1"/>
    <property type="match status" value="1"/>
</dbReference>
<evidence type="ECO:0000256" key="2">
    <source>
        <dbReference type="ARBA" id="ARBA00009405"/>
    </source>
</evidence>
<dbReference type="GO" id="GO:0046872">
    <property type="term" value="F:metal ion binding"/>
    <property type="evidence" value="ECO:0007669"/>
    <property type="project" value="UniProtKB-KW"/>
</dbReference>
<evidence type="ECO:0000256" key="1">
    <source>
        <dbReference type="ARBA" id="ARBA00005143"/>
    </source>
</evidence>
<dbReference type="FunFam" id="3.20.20.70:FF:000201">
    <property type="entry name" value="Hydroxymethylglutaryl-CoA lyase"/>
    <property type="match status" value="1"/>
</dbReference>
<dbReference type="STRING" id="305900.GV64_20015"/>
<gene>
    <name evidence="8" type="ORF">GV64_20015</name>
</gene>
<name>A0A081KEY1_9GAMM</name>
<protein>
    <recommendedName>
        <fullName evidence="3">hydroxymethylglutaryl-CoA lyase</fullName>
        <ecNumber evidence="3">4.1.3.4</ecNumber>
    </recommendedName>
</protein>
<dbReference type="SUPFAM" id="SSF51569">
    <property type="entry name" value="Aldolase"/>
    <property type="match status" value="1"/>
</dbReference>
<keyword evidence="4" id="KW-0479">Metal-binding</keyword>
<evidence type="ECO:0000313" key="8">
    <source>
        <dbReference type="EMBL" id="KEI72707.1"/>
    </source>
</evidence>
<evidence type="ECO:0000256" key="6">
    <source>
        <dbReference type="ARBA" id="ARBA00049877"/>
    </source>
</evidence>
<feature type="domain" description="Pyruvate carboxyltransferase" evidence="7">
    <location>
        <begin position="15"/>
        <end position="282"/>
    </location>
</feature>
<dbReference type="RefSeq" id="WP_020581373.1">
    <property type="nucleotide sequence ID" value="NZ_JOJP01000001.1"/>
</dbReference>
<dbReference type="PROSITE" id="PS50991">
    <property type="entry name" value="PYR_CT"/>
    <property type="match status" value="1"/>
</dbReference>
<comment type="similarity">
    <text evidence="2">Belongs to the HMG-CoA lyase family.</text>
</comment>
<dbReference type="GO" id="GO:0006552">
    <property type="term" value="P:L-leucine catabolic process"/>
    <property type="evidence" value="ECO:0007669"/>
    <property type="project" value="TreeGrafter"/>
</dbReference>
<comment type="pathway">
    <text evidence="1">Metabolic intermediate metabolism; (S)-3-hydroxy-3-methylglutaryl-CoA degradation; acetoacetate from (S)-3-hydroxy-3-methylglutaryl-CoA: step 1/1.</text>
</comment>
<dbReference type="EC" id="4.1.3.4" evidence="3"/>
<evidence type="ECO:0000256" key="4">
    <source>
        <dbReference type="ARBA" id="ARBA00022723"/>
    </source>
</evidence>
<dbReference type="EMBL" id="JOJP01000001">
    <property type="protein sequence ID" value="KEI72707.1"/>
    <property type="molecule type" value="Genomic_DNA"/>
</dbReference>
<comment type="catalytic activity">
    <reaction evidence="6">
        <text>(3S)-3-hydroxy-3-methylglutaryl-CoA = acetoacetate + acetyl-CoA</text>
        <dbReference type="Rhea" id="RHEA:24404"/>
        <dbReference type="ChEBI" id="CHEBI:13705"/>
        <dbReference type="ChEBI" id="CHEBI:43074"/>
        <dbReference type="ChEBI" id="CHEBI:57288"/>
        <dbReference type="EC" id="4.1.3.4"/>
    </reaction>
</comment>
<keyword evidence="5 8" id="KW-0456">Lyase</keyword>
<dbReference type="PANTHER" id="PTHR42738">
    <property type="entry name" value="HYDROXYMETHYLGLUTARYL-COA LYASE"/>
    <property type="match status" value="1"/>
</dbReference>
<comment type="caution">
    <text evidence="8">The sequence shown here is derived from an EMBL/GenBank/DDBJ whole genome shotgun (WGS) entry which is preliminary data.</text>
</comment>
<dbReference type="GO" id="GO:0046951">
    <property type="term" value="P:ketone body biosynthetic process"/>
    <property type="evidence" value="ECO:0007669"/>
    <property type="project" value="TreeGrafter"/>
</dbReference>
<keyword evidence="9" id="KW-1185">Reference proteome</keyword>
<dbReference type="Proteomes" id="UP000027997">
    <property type="component" value="Unassembled WGS sequence"/>
</dbReference>
<dbReference type="InterPro" id="IPR013785">
    <property type="entry name" value="Aldolase_TIM"/>
</dbReference>
<sequence length="312" mass="32913">MSSDTANSQRLPDRVTLVEMGARDGLQNQPEILSAEIRSELINHLARTGLQRIEAGSFVSPNAVPQMAESHKVFSLLHRQPGVTYGALTPNLKGFEAALTAGADEVAVFASASEGFSQKNINCSIAESLQRFYPVMEAAEKHGLKVRGYVSCVMGCPYDGDIHPAAVAEVAGQLWQMGCYEISLGDTIGVGTPLKAKKVLEHTSRTIPISSLAAHFHNTYGQALANVFALLEEGLAVIDSSVAGLGGCPYAPGASGNLATEDVVYMLHGMGIKTGVNMEELLKAATFICDQLGIPSRSNAGFALSSLIHPSG</sequence>
<accession>A0A081KEY1</accession>
<dbReference type="InterPro" id="IPR000138">
    <property type="entry name" value="HMG_CoA_lyase_AS"/>
</dbReference>
<proteinExistence type="inferred from homology"/>
<evidence type="ECO:0000259" key="7">
    <source>
        <dbReference type="PROSITE" id="PS50991"/>
    </source>
</evidence>
<evidence type="ECO:0000313" key="9">
    <source>
        <dbReference type="Proteomes" id="UP000027997"/>
    </source>
</evidence>
<dbReference type="CDD" id="cd07938">
    <property type="entry name" value="DRE_TIM_HMGL"/>
    <property type="match status" value="1"/>
</dbReference>
<organism evidence="8 9">
    <name type="scientific">Endozoicomonas elysicola</name>
    <dbReference type="NCBI Taxonomy" id="305900"/>
    <lineage>
        <taxon>Bacteria</taxon>
        <taxon>Pseudomonadati</taxon>
        <taxon>Pseudomonadota</taxon>
        <taxon>Gammaproteobacteria</taxon>
        <taxon>Oceanospirillales</taxon>
        <taxon>Endozoicomonadaceae</taxon>
        <taxon>Endozoicomonas</taxon>
    </lineage>
</organism>